<organism evidence="1 2">
    <name type="scientific">Terrabacter ginsenosidimutans</name>
    <dbReference type="NCBI Taxonomy" id="490575"/>
    <lineage>
        <taxon>Bacteria</taxon>
        <taxon>Bacillati</taxon>
        <taxon>Actinomycetota</taxon>
        <taxon>Actinomycetes</taxon>
        <taxon>Micrococcales</taxon>
        <taxon>Intrasporangiaceae</taxon>
        <taxon>Terrabacter</taxon>
    </lineage>
</organism>
<proteinExistence type="predicted"/>
<accession>A0ABP7EC93</accession>
<evidence type="ECO:0000313" key="1">
    <source>
        <dbReference type="EMBL" id="GAA3717203.1"/>
    </source>
</evidence>
<sequence>MSRTPFAPLFDRLVDDAAVFPPGLSPLDVAVREHLDRRTGPYAAHIGPLLVPATDAGELAALAAADPRTSELPLEVGLVVRPGAPVQPLVEALAALRDHDRVLVTAAELGWSEEWRRVLDADVPVVVEVGLGDDQARGLDDVAAAVDDERDVAVKFRTGATPTWAWPDEQSLGRFLDAVVLHGLRFKLTGGLHHAVRGSDAGQPVHGVLNVLLATHEALHGAEADELAGALARHDTEVLVTALSSLNPVEALRVRASFTSYGCCGVLDPLTELEALGLITVTDAKEQHP</sequence>
<dbReference type="RefSeq" id="WP_344950197.1">
    <property type="nucleotide sequence ID" value="NZ_BAABDC010000007.1"/>
</dbReference>
<reference evidence="2" key="1">
    <citation type="journal article" date="2019" name="Int. J. Syst. Evol. Microbiol.">
        <title>The Global Catalogue of Microorganisms (GCM) 10K type strain sequencing project: providing services to taxonomists for standard genome sequencing and annotation.</title>
        <authorList>
            <consortium name="The Broad Institute Genomics Platform"/>
            <consortium name="The Broad Institute Genome Sequencing Center for Infectious Disease"/>
            <person name="Wu L."/>
            <person name="Ma J."/>
        </authorList>
    </citation>
    <scope>NUCLEOTIDE SEQUENCE [LARGE SCALE GENOMIC DNA]</scope>
    <source>
        <strain evidence="2">JCM 17125</strain>
    </source>
</reference>
<keyword evidence="2" id="KW-1185">Reference proteome</keyword>
<name>A0ABP7EC93_9MICO</name>
<evidence type="ECO:0000313" key="2">
    <source>
        <dbReference type="Proteomes" id="UP001501468"/>
    </source>
</evidence>
<gene>
    <name evidence="1" type="ORF">GCM10022399_37350</name>
</gene>
<dbReference type="EMBL" id="BAABDC010000007">
    <property type="protein sequence ID" value="GAA3717203.1"/>
    <property type="molecule type" value="Genomic_DNA"/>
</dbReference>
<protein>
    <submittedName>
        <fullName evidence="1">Uncharacterized protein</fullName>
    </submittedName>
</protein>
<comment type="caution">
    <text evidence="1">The sequence shown here is derived from an EMBL/GenBank/DDBJ whole genome shotgun (WGS) entry which is preliminary data.</text>
</comment>
<dbReference type="Proteomes" id="UP001501468">
    <property type="component" value="Unassembled WGS sequence"/>
</dbReference>